<feature type="transmembrane region" description="Helical" evidence="6">
    <location>
        <begin position="134"/>
        <end position="153"/>
    </location>
</feature>
<evidence type="ECO:0000256" key="4">
    <source>
        <dbReference type="ARBA" id="ARBA00022989"/>
    </source>
</evidence>
<gene>
    <name evidence="8" type="ORF">Q8A70_12770</name>
</gene>
<organism evidence="8 9">
    <name type="scientific">Dongia sedimenti</name>
    <dbReference type="NCBI Taxonomy" id="3064282"/>
    <lineage>
        <taxon>Bacteria</taxon>
        <taxon>Pseudomonadati</taxon>
        <taxon>Pseudomonadota</taxon>
        <taxon>Alphaproteobacteria</taxon>
        <taxon>Rhodospirillales</taxon>
        <taxon>Dongiaceae</taxon>
        <taxon>Dongia</taxon>
    </lineage>
</organism>
<accession>A0ABU0YN16</accession>
<dbReference type="PANTHER" id="PTHR32322">
    <property type="entry name" value="INNER MEMBRANE TRANSPORTER"/>
    <property type="match status" value="1"/>
</dbReference>
<dbReference type="InterPro" id="IPR000620">
    <property type="entry name" value="EamA_dom"/>
</dbReference>
<keyword evidence="4 6" id="KW-1133">Transmembrane helix</keyword>
<reference evidence="9" key="1">
    <citation type="submission" date="2023-08" db="EMBL/GenBank/DDBJ databases">
        <title>Rhodospirillaceae gen. nov., a novel taxon isolated from the Yangtze River Yuezi River estuary sludge.</title>
        <authorList>
            <person name="Ruan L."/>
        </authorList>
    </citation>
    <scope>NUCLEOTIDE SEQUENCE [LARGE SCALE GENOMIC DNA]</scope>
    <source>
        <strain evidence="9">R-7</strain>
    </source>
</reference>
<evidence type="ECO:0000256" key="1">
    <source>
        <dbReference type="ARBA" id="ARBA00004141"/>
    </source>
</evidence>
<feature type="transmembrane region" description="Helical" evidence="6">
    <location>
        <begin position="277"/>
        <end position="296"/>
    </location>
</feature>
<evidence type="ECO:0000256" key="6">
    <source>
        <dbReference type="SAM" id="Phobius"/>
    </source>
</evidence>
<keyword evidence="5 6" id="KW-0472">Membrane</keyword>
<feature type="domain" description="EamA" evidence="7">
    <location>
        <begin position="159"/>
        <end position="293"/>
    </location>
</feature>
<evidence type="ECO:0000256" key="5">
    <source>
        <dbReference type="ARBA" id="ARBA00023136"/>
    </source>
</evidence>
<comment type="subcellular location">
    <subcellularLocation>
        <location evidence="1">Membrane</location>
        <topology evidence="1">Multi-pass membrane protein</topology>
    </subcellularLocation>
</comment>
<evidence type="ECO:0000259" key="7">
    <source>
        <dbReference type="Pfam" id="PF00892"/>
    </source>
</evidence>
<keyword evidence="3 6" id="KW-0812">Transmembrane</keyword>
<comment type="similarity">
    <text evidence="2">Belongs to the EamA transporter family.</text>
</comment>
<evidence type="ECO:0000256" key="3">
    <source>
        <dbReference type="ARBA" id="ARBA00022692"/>
    </source>
</evidence>
<feature type="transmembrane region" description="Helical" evidence="6">
    <location>
        <begin position="78"/>
        <end position="100"/>
    </location>
</feature>
<dbReference type="InterPro" id="IPR037185">
    <property type="entry name" value="EmrE-like"/>
</dbReference>
<evidence type="ECO:0000313" key="9">
    <source>
        <dbReference type="Proteomes" id="UP001230156"/>
    </source>
</evidence>
<evidence type="ECO:0000313" key="8">
    <source>
        <dbReference type="EMBL" id="MDQ7248550.1"/>
    </source>
</evidence>
<feature type="transmembrane region" description="Helical" evidence="6">
    <location>
        <begin position="159"/>
        <end position="179"/>
    </location>
</feature>
<protein>
    <submittedName>
        <fullName evidence="8">EamA family transporter</fullName>
    </submittedName>
</protein>
<sequence>MAAARSDVLSRTLSPTMSLVVIVGLSMIWGYHWAVMKIGLYYCGGLTYTAIRCIIAAPVMLLIVKLRGGSIRLKAPKAAIIVGIVQTAGNFGLGAIAVKFGEAGKSAVLTYTMPFWVLLLGFLFLGERAGPRRWIAATLAGIGTLLVALAGGVAQLMPVALAILAGICWASGVLLYQYFHKKNADEPTVFAAWQLLVGGISMGIFIPFVPGEHAIQWTPAFIGAMTYTTVLATIVAVYLWFLLISRLEAGMVALGILLAPAIGLASSWIQLAERPSLLEATGLGTILFAIAFFAWAEWRRSRAVKTD</sequence>
<dbReference type="EMBL" id="JAUYVI010000004">
    <property type="protein sequence ID" value="MDQ7248550.1"/>
    <property type="molecule type" value="Genomic_DNA"/>
</dbReference>
<feature type="transmembrane region" description="Helical" evidence="6">
    <location>
        <begin position="12"/>
        <end position="33"/>
    </location>
</feature>
<feature type="domain" description="EamA" evidence="7">
    <location>
        <begin position="19"/>
        <end position="148"/>
    </location>
</feature>
<proteinExistence type="inferred from homology"/>
<keyword evidence="9" id="KW-1185">Reference proteome</keyword>
<comment type="caution">
    <text evidence="8">The sequence shown here is derived from an EMBL/GenBank/DDBJ whole genome shotgun (WGS) entry which is preliminary data.</text>
</comment>
<feature type="transmembrane region" description="Helical" evidence="6">
    <location>
        <begin position="39"/>
        <end position="66"/>
    </location>
</feature>
<dbReference type="PANTHER" id="PTHR32322:SF2">
    <property type="entry name" value="EAMA DOMAIN-CONTAINING PROTEIN"/>
    <property type="match status" value="1"/>
</dbReference>
<feature type="transmembrane region" description="Helical" evidence="6">
    <location>
        <begin position="221"/>
        <end position="244"/>
    </location>
</feature>
<name>A0ABU0YN16_9PROT</name>
<dbReference type="SUPFAM" id="SSF103481">
    <property type="entry name" value="Multidrug resistance efflux transporter EmrE"/>
    <property type="match status" value="2"/>
</dbReference>
<evidence type="ECO:0000256" key="2">
    <source>
        <dbReference type="ARBA" id="ARBA00007362"/>
    </source>
</evidence>
<feature type="transmembrane region" description="Helical" evidence="6">
    <location>
        <begin position="106"/>
        <end position="125"/>
    </location>
</feature>
<dbReference type="Pfam" id="PF00892">
    <property type="entry name" value="EamA"/>
    <property type="match status" value="2"/>
</dbReference>
<feature type="transmembrane region" description="Helical" evidence="6">
    <location>
        <begin position="191"/>
        <end position="209"/>
    </location>
</feature>
<feature type="transmembrane region" description="Helical" evidence="6">
    <location>
        <begin position="251"/>
        <end position="271"/>
    </location>
</feature>
<dbReference type="Proteomes" id="UP001230156">
    <property type="component" value="Unassembled WGS sequence"/>
</dbReference>
<dbReference type="RefSeq" id="WP_379956028.1">
    <property type="nucleotide sequence ID" value="NZ_JAUYVI010000004.1"/>
</dbReference>
<dbReference type="InterPro" id="IPR050638">
    <property type="entry name" value="AA-Vitamin_Transporters"/>
</dbReference>